<dbReference type="Pfam" id="PF10283">
    <property type="entry name" value="zf-CCHH"/>
    <property type="match status" value="1"/>
</dbReference>
<proteinExistence type="predicted"/>
<comment type="caution">
    <text evidence="3">The sequence shown here is derived from an EMBL/GenBank/DDBJ whole genome shotgun (WGS) entry which is preliminary data.</text>
</comment>
<feature type="compositionally biased region" description="Basic residues" evidence="1">
    <location>
        <begin position="42"/>
        <end position="51"/>
    </location>
</feature>
<keyword evidence="4" id="KW-1185">Reference proteome</keyword>
<reference evidence="3 4" key="1">
    <citation type="journal article" date="2022" name="bioRxiv">
        <title>Genomics of Preaxostyla Flagellates Illuminates Evolutionary Transitions and the Path Towards Mitochondrial Loss.</title>
        <authorList>
            <person name="Novak L.V.F."/>
            <person name="Treitli S.C."/>
            <person name="Pyrih J."/>
            <person name="Halakuc P."/>
            <person name="Pipaliya S.V."/>
            <person name="Vacek V."/>
            <person name="Brzon O."/>
            <person name="Soukal P."/>
            <person name="Eme L."/>
            <person name="Dacks J.B."/>
            <person name="Karnkowska A."/>
            <person name="Elias M."/>
            <person name="Hampl V."/>
        </authorList>
    </citation>
    <scope>NUCLEOTIDE SEQUENCE [LARGE SCALE GENOMIC DNA]</scope>
    <source>
        <strain evidence="3">NAU3</strain>
        <tissue evidence="3">Gut</tissue>
    </source>
</reference>
<dbReference type="InterPro" id="IPR019406">
    <property type="entry name" value="APLF_PBZ"/>
</dbReference>
<dbReference type="Proteomes" id="UP001281761">
    <property type="component" value="Unassembled WGS sequence"/>
</dbReference>
<feature type="compositionally biased region" description="Low complexity" evidence="1">
    <location>
        <begin position="100"/>
        <end position="117"/>
    </location>
</feature>
<feature type="domain" description="PBZ-type" evidence="2">
    <location>
        <begin position="165"/>
        <end position="189"/>
    </location>
</feature>
<feature type="compositionally biased region" description="Polar residues" evidence="1">
    <location>
        <begin position="265"/>
        <end position="292"/>
    </location>
</feature>
<sequence>MTSTPRSSPPPRKKKRISHDDYSSDSDSDLVGFIDDDPQSQSHHHRTHRRPDKNPGNLWLSRRDASSDDEKPKKKKKKSTDVNASDSSSSPREIDESDDSFVGSYSSSGFGSSSSSSEHLSDLGTHTLPRDRSRHHRSLNSLQRKKDRRNHVSGQRATVFHTDGRQICWYDERCYRNNPQHFIDFAHPKRDEAKALQLQLDAQSAQLRAHQIQTPPQSHPLIHPQSGTTTPPRSPTPVESEQNDLLSAIDHVAPKTPPQLHSKLNDQTSNSEQTVSLQPSTLRSYFSSSNQTKKNDSERVSFLSDS</sequence>
<feature type="compositionally biased region" description="Acidic residues" evidence="1">
    <location>
        <begin position="23"/>
        <end position="38"/>
    </location>
</feature>
<feature type="region of interest" description="Disordered" evidence="1">
    <location>
        <begin position="204"/>
        <end position="306"/>
    </location>
</feature>
<evidence type="ECO:0000256" key="1">
    <source>
        <dbReference type="SAM" id="MobiDB-lite"/>
    </source>
</evidence>
<gene>
    <name evidence="3" type="ORF">BLNAU_4111</name>
</gene>
<protein>
    <recommendedName>
        <fullName evidence="2">PBZ-type domain-containing protein</fullName>
    </recommendedName>
</protein>
<feature type="region of interest" description="Disordered" evidence="1">
    <location>
        <begin position="1"/>
        <end position="158"/>
    </location>
</feature>
<evidence type="ECO:0000313" key="3">
    <source>
        <dbReference type="EMBL" id="KAK2961024.1"/>
    </source>
</evidence>
<evidence type="ECO:0000259" key="2">
    <source>
        <dbReference type="Pfam" id="PF10283"/>
    </source>
</evidence>
<feature type="compositionally biased region" description="Basic and acidic residues" evidence="1">
    <location>
        <begin position="61"/>
        <end position="72"/>
    </location>
</feature>
<accession>A0ABQ9YBN9</accession>
<dbReference type="EMBL" id="JARBJD010000019">
    <property type="protein sequence ID" value="KAK2961024.1"/>
    <property type="molecule type" value="Genomic_DNA"/>
</dbReference>
<feature type="compositionally biased region" description="Basic residues" evidence="1">
    <location>
        <begin position="132"/>
        <end position="151"/>
    </location>
</feature>
<organism evidence="3 4">
    <name type="scientific">Blattamonas nauphoetae</name>
    <dbReference type="NCBI Taxonomy" id="2049346"/>
    <lineage>
        <taxon>Eukaryota</taxon>
        <taxon>Metamonada</taxon>
        <taxon>Preaxostyla</taxon>
        <taxon>Oxymonadida</taxon>
        <taxon>Blattamonas</taxon>
    </lineage>
</organism>
<evidence type="ECO:0000313" key="4">
    <source>
        <dbReference type="Proteomes" id="UP001281761"/>
    </source>
</evidence>
<name>A0ABQ9YBN9_9EUKA</name>